<proteinExistence type="predicted"/>
<feature type="region of interest" description="Disordered" evidence="1">
    <location>
        <begin position="1"/>
        <end position="21"/>
    </location>
</feature>
<organism evidence="2 3">
    <name type="scientific">Anthostomella pinea</name>
    <dbReference type="NCBI Taxonomy" id="933095"/>
    <lineage>
        <taxon>Eukaryota</taxon>
        <taxon>Fungi</taxon>
        <taxon>Dikarya</taxon>
        <taxon>Ascomycota</taxon>
        <taxon>Pezizomycotina</taxon>
        <taxon>Sordariomycetes</taxon>
        <taxon>Xylariomycetidae</taxon>
        <taxon>Xylariales</taxon>
        <taxon>Xylariaceae</taxon>
        <taxon>Anthostomella</taxon>
    </lineage>
</organism>
<evidence type="ECO:0000256" key="1">
    <source>
        <dbReference type="SAM" id="MobiDB-lite"/>
    </source>
</evidence>
<dbReference type="AlphaFoldDB" id="A0AAI8VJD7"/>
<dbReference type="GO" id="GO:0003676">
    <property type="term" value="F:nucleic acid binding"/>
    <property type="evidence" value="ECO:0007669"/>
    <property type="project" value="InterPro"/>
</dbReference>
<protein>
    <submittedName>
        <fullName evidence="2">Uu.00g001640.m01.CDS01</fullName>
    </submittedName>
</protein>
<reference evidence="2" key="1">
    <citation type="submission" date="2023-10" db="EMBL/GenBank/DDBJ databases">
        <authorList>
            <person name="Hackl T."/>
        </authorList>
    </citation>
    <scope>NUCLEOTIDE SEQUENCE</scope>
</reference>
<feature type="compositionally biased region" description="Basic and acidic residues" evidence="1">
    <location>
        <begin position="83"/>
        <end position="92"/>
    </location>
</feature>
<dbReference type="EMBL" id="CAUWAG010000008">
    <property type="protein sequence ID" value="CAJ2506034.1"/>
    <property type="molecule type" value="Genomic_DNA"/>
</dbReference>
<feature type="compositionally biased region" description="Polar residues" evidence="1">
    <location>
        <begin position="9"/>
        <end position="19"/>
    </location>
</feature>
<dbReference type="InterPro" id="IPR035979">
    <property type="entry name" value="RBD_domain_sf"/>
</dbReference>
<accession>A0AAI8VJD7</accession>
<evidence type="ECO:0000313" key="3">
    <source>
        <dbReference type="Proteomes" id="UP001295740"/>
    </source>
</evidence>
<gene>
    <name evidence="2" type="ORF">KHLLAP_LOCUS6502</name>
</gene>
<sequence>MYSPSSSSEDNWSNTQGSDEQYKYADIVAMRRSLLADSLPLPWTTARRSLPSPIGSERGTSPHLTHQDHINNVTSFPVSEEPVQQRRVDLPWRPRRQPQAVMPPIRQLPTPPPGSPTNYKGDLSLPSNQSADIPDSQNVSVYIVNLPPYCNEHILLGAIRGIGKIFACNVNSPDETHSTAAGKVVFWDRAATDRFLDKAARGQFQIGNYLPEVKMNRIRVAAQTPSNKSRVLQIDGPRAIANQAYLERLFRAHFKYDLDEVVTVSQNRDNGRTCLRIYFASFRCQAAAGFKVCSQARMGSFDYTAGMDEHEGDMWRNTQVHWGPDPCAIDVPDIEARPKSASSNWRARRA</sequence>
<dbReference type="CDD" id="cd00590">
    <property type="entry name" value="RRM_SF"/>
    <property type="match status" value="1"/>
</dbReference>
<dbReference type="Proteomes" id="UP001295740">
    <property type="component" value="Unassembled WGS sequence"/>
</dbReference>
<comment type="caution">
    <text evidence="2">The sequence shown here is derived from an EMBL/GenBank/DDBJ whole genome shotgun (WGS) entry which is preliminary data.</text>
</comment>
<feature type="compositionally biased region" description="Polar residues" evidence="1">
    <location>
        <begin position="58"/>
        <end position="77"/>
    </location>
</feature>
<name>A0AAI8VJD7_9PEZI</name>
<evidence type="ECO:0000313" key="2">
    <source>
        <dbReference type="EMBL" id="CAJ2506034.1"/>
    </source>
</evidence>
<dbReference type="SUPFAM" id="SSF54928">
    <property type="entry name" value="RNA-binding domain, RBD"/>
    <property type="match status" value="1"/>
</dbReference>
<keyword evidence="3" id="KW-1185">Reference proteome</keyword>
<feature type="region of interest" description="Disordered" evidence="1">
    <location>
        <begin position="44"/>
        <end position="119"/>
    </location>
</feature>